<evidence type="ECO:0000256" key="3">
    <source>
        <dbReference type="ARBA" id="ARBA00038471"/>
    </source>
</evidence>
<dbReference type="EMBL" id="JAUESC010000003">
    <property type="protein sequence ID" value="KAK0599105.1"/>
    <property type="molecule type" value="Genomic_DNA"/>
</dbReference>
<dbReference type="AlphaFoldDB" id="A0AA39SYV4"/>
<dbReference type="PANTHER" id="PTHR35357">
    <property type="entry name" value="OS02G0537100 PROTEIN"/>
    <property type="match status" value="1"/>
</dbReference>
<dbReference type="NCBIfam" id="TIGR01614">
    <property type="entry name" value="PME_inhib"/>
    <property type="match status" value="1"/>
</dbReference>
<reference evidence="6" key="1">
    <citation type="journal article" date="2022" name="Plant J.">
        <title>Strategies of tolerance reflected in two North American maple genomes.</title>
        <authorList>
            <person name="McEvoy S.L."/>
            <person name="Sezen U.U."/>
            <person name="Trouern-Trend A."/>
            <person name="McMahon S.M."/>
            <person name="Schaberg P.G."/>
            <person name="Yang J."/>
            <person name="Wegrzyn J.L."/>
            <person name="Swenson N.G."/>
        </authorList>
    </citation>
    <scope>NUCLEOTIDE SEQUENCE</scope>
    <source>
        <strain evidence="6">NS2018</strain>
    </source>
</reference>
<dbReference type="InterPro" id="IPR006501">
    <property type="entry name" value="Pectinesterase_inhib_dom"/>
</dbReference>
<sequence>MASLSLISFAAILLVSFSAIYPSSGIHEEILKTICSAGHSGTRCMSILKSDPQTASADLPQLSLISFELAMKQADSNIKSFKEIAATNSTDPQITKRCSPCVGIYKDIKSLVQEAHHKSELKHYADISEIFDASLQLAYKCAALCSVNSIALDQLSQNMISRCETCRSVNKYMVSQSA</sequence>
<dbReference type="SUPFAM" id="SSF101148">
    <property type="entry name" value="Plant invertase/pectin methylesterase inhibitor"/>
    <property type="match status" value="1"/>
</dbReference>
<evidence type="ECO:0000259" key="5">
    <source>
        <dbReference type="Pfam" id="PF04043"/>
    </source>
</evidence>
<keyword evidence="2" id="KW-1015">Disulfide bond</keyword>
<comment type="caution">
    <text evidence="6">The sequence shown here is derived from an EMBL/GenBank/DDBJ whole genome shotgun (WGS) entry which is preliminary data.</text>
</comment>
<evidence type="ECO:0000313" key="6">
    <source>
        <dbReference type="EMBL" id="KAK0599105.1"/>
    </source>
</evidence>
<feature type="domain" description="Pectinesterase inhibitor" evidence="5">
    <location>
        <begin position="30"/>
        <end position="147"/>
    </location>
</feature>
<dbReference type="Proteomes" id="UP001168877">
    <property type="component" value="Unassembled WGS sequence"/>
</dbReference>
<feature type="signal peptide" evidence="4">
    <location>
        <begin position="1"/>
        <end position="25"/>
    </location>
</feature>
<keyword evidence="1 4" id="KW-0732">Signal</keyword>
<dbReference type="PANTHER" id="PTHR35357:SF8">
    <property type="entry name" value="OS01G0111000 PROTEIN"/>
    <property type="match status" value="1"/>
</dbReference>
<evidence type="ECO:0000256" key="1">
    <source>
        <dbReference type="ARBA" id="ARBA00022729"/>
    </source>
</evidence>
<dbReference type="Pfam" id="PF04043">
    <property type="entry name" value="PMEI"/>
    <property type="match status" value="1"/>
</dbReference>
<dbReference type="InterPro" id="IPR035513">
    <property type="entry name" value="Invertase/methylesterase_inhib"/>
</dbReference>
<accession>A0AA39SYV4</accession>
<organism evidence="6 7">
    <name type="scientific">Acer saccharum</name>
    <name type="common">Sugar maple</name>
    <dbReference type="NCBI Taxonomy" id="4024"/>
    <lineage>
        <taxon>Eukaryota</taxon>
        <taxon>Viridiplantae</taxon>
        <taxon>Streptophyta</taxon>
        <taxon>Embryophyta</taxon>
        <taxon>Tracheophyta</taxon>
        <taxon>Spermatophyta</taxon>
        <taxon>Magnoliopsida</taxon>
        <taxon>eudicotyledons</taxon>
        <taxon>Gunneridae</taxon>
        <taxon>Pentapetalae</taxon>
        <taxon>rosids</taxon>
        <taxon>malvids</taxon>
        <taxon>Sapindales</taxon>
        <taxon>Sapindaceae</taxon>
        <taxon>Hippocastanoideae</taxon>
        <taxon>Acereae</taxon>
        <taxon>Acer</taxon>
    </lineage>
</organism>
<dbReference type="Gene3D" id="1.20.140.40">
    <property type="entry name" value="Invertase/pectin methylesterase inhibitor family protein"/>
    <property type="match status" value="1"/>
</dbReference>
<evidence type="ECO:0000256" key="2">
    <source>
        <dbReference type="ARBA" id="ARBA00023157"/>
    </source>
</evidence>
<keyword evidence="7" id="KW-1185">Reference proteome</keyword>
<proteinExistence type="inferred from homology"/>
<reference evidence="6" key="2">
    <citation type="submission" date="2023-06" db="EMBL/GenBank/DDBJ databases">
        <authorList>
            <person name="Swenson N.G."/>
            <person name="Wegrzyn J.L."/>
            <person name="Mcevoy S.L."/>
        </authorList>
    </citation>
    <scope>NUCLEOTIDE SEQUENCE</scope>
    <source>
        <strain evidence="6">NS2018</strain>
        <tissue evidence="6">Leaf</tissue>
    </source>
</reference>
<name>A0AA39SYV4_ACESA</name>
<feature type="chain" id="PRO_5041230633" description="Pectinesterase inhibitor domain-containing protein" evidence="4">
    <location>
        <begin position="26"/>
        <end position="178"/>
    </location>
</feature>
<evidence type="ECO:0000256" key="4">
    <source>
        <dbReference type="SAM" id="SignalP"/>
    </source>
</evidence>
<gene>
    <name evidence="6" type="ORF">LWI29_002413</name>
</gene>
<evidence type="ECO:0000313" key="7">
    <source>
        <dbReference type="Proteomes" id="UP001168877"/>
    </source>
</evidence>
<dbReference type="GO" id="GO:0004857">
    <property type="term" value="F:enzyme inhibitor activity"/>
    <property type="evidence" value="ECO:0007669"/>
    <property type="project" value="InterPro"/>
</dbReference>
<protein>
    <recommendedName>
        <fullName evidence="5">Pectinesterase inhibitor domain-containing protein</fullName>
    </recommendedName>
</protein>
<comment type="similarity">
    <text evidence="3">Belongs to the PMEI family.</text>
</comment>